<evidence type="ECO:0000256" key="1">
    <source>
        <dbReference type="ARBA" id="ARBA00004298"/>
    </source>
</evidence>
<reference evidence="12" key="1">
    <citation type="submission" date="2020-07" db="EMBL/GenBank/DDBJ databases">
        <title>Draft Genome Sequence of a Deep-Sea Yeast, Naganishia (Cryptococcus) liquefaciens strain N6.</title>
        <authorList>
            <person name="Han Y.W."/>
            <person name="Kajitani R."/>
            <person name="Morimoto H."/>
            <person name="Parhat M."/>
            <person name="Tsubouchi H."/>
            <person name="Bakenova O."/>
            <person name="Ogata M."/>
            <person name="Argunhan B."/>
            <person name="Aoki R."/>
            <person name="Kajiwara S."/>
            <person name="Itoh T."/>
            <person name="Iwasaki H."/>
        </authorList>
    </citation>
    <scope>NUCLEOTIDE SEQUENCE</scope>
    <source>
        <strain evidence="12">N6</strain>
    </source>
</reference>
<dbReference type="GO" id="GO:0005743">
    <property type="term" value="C:mitochondrial inner membrane"/>
    <property type="evidence" value="ECO:0007669"/>
    <property type="project" value="UniProtKB-SubCell"/>
</dbReference>
<evidence type="ECO:0000256" key="10">
    <source>
        <dbReference type="ARBA" id="ARBA00023136"/>
    </source>
</evidence>
<name>A0A8H3TTD2_9TREE</name>
<dbReference type="GO" id="GO:0045271">
    <property type="term" value="C:respiratory chain complex I"/>
    <property type="evidence" value="ECO:0007669"/>
    <property type="project" value="UniProtKB-UniRule"/>
</dbReference>
<gene>
    <name evidence="12" type="ORF">NliqN6_2712</name>
</gene>
<keyword evidence="6 11" id="KW-0999">Mitochondrion inner membrane</keyword>
<dbReference type="EMBL" id="BLZA01000017">
    <property type="protein sequence ID" value="GHJ86310.1"/>
    <property type="molecule type" value="Genomic_DNA"/>
</dbReference>
<comment type="function">
    <text evidence="11">Complex I functions in the transfer of electrons from NADH to the respiratory chain. Accessory subunit of the mitochondrial membrane respiratory chain NADH dehydrogenase (Complex I), that is believed not to be involved in catalysis.</text>
</comment>
<evidence type="ECO:0000256" key="8">
    <source>
        <dbReference type="ARBA" id="ARBA00022989"/>
    </source>
</evidence>
<evidence type="ECO:0000256" key="5">
    <source>
        <dbReference type="ARBA" id="ARBA00022692"/>
    </source>
</evidence>
<keyword evidence="10 11" id="KW-0472">Membrane</keyword>
<dbReference type="PANTHER" id="PTHR12966">
    <property type="entry name" value="NADH DEHYDROGENASE UBIQUINONE 1 ALPHA SUBCOMPLEX SUBUNIT 13"/>
    <property type="match status" value="1"/>
</dbReference>
<dbReference type="PANTHER" id="PTHR12966:SF0">
    <property type="entry name" value="NADH DEHYDROGENASE [UBIQUINONE] 1 ALPHA SUBCOMPLEX SUBUNIT 13"/>
    <property type="match status" value="1"/>
</dbReference>
<dbReference type="AlphaFoldDB" id="A0A8H3TTD2"/>
<evidence type="ECO:0000256" key="6">
    <source>
        <dbReference type="ARBA" id="ARBA00022792"/>
    </source>
</evidence>
<keyword evidence="4 11" id="KW-0679">Respiratory chain</keyword>
<evidence type="ECO:0000256" key="2">
    <source>
        <dbReference type="ARBA" id="ARBA00007312"/>
    </source>
</evidence>
<proteinExistence type="inferred from homology"/>
<keyword evidence="7 11" id="KW-0249">Electron transport</keyword>
<keyword evidence="5 11" id="KW-0812">Transmembrane</keyword>
<evidence type="ECO:0000256" key="9">
    <source>
        <dbReference type="ARBA" id="ARBA00023128"/>
    </source>
</evidence>
<organism evidence="12 13">
    <name type="scientific">Naganishia liquefaciens</name>
    <dbReference type="NCBI Taxonomy" id="104408"/>
    <lineage>
        <taxon>Eukaryota</taxon>
        <taxon>Fungi</taxon>
        <taxon>Dikarya</taxon>
        <taxon>Basidiomycota</taxon>
        <taxon>Agaricomycotina</taxon>
        <taxon>Tremellomycetes</taxon>
        <taxon>Filobasidiales</taxon>
        <taxon>Filobasidiaceae</taxon>
        <taxon>Naganishia</taxon>
    </lineage>
</organism>
<evidence type="ECO:0000256" key="11">
    <source>
        <dbReference type="RuleBase" id="RU368034"/>
    </source>
</evidence>
<sequence length="124" mass="13988">MLSHLPKQDMPPVGGFEHVRYKRNIPVRGPGGAAIFGGVAAVCAFGFYLVGQGNLERRELQREKAWSRIHLVPMMLAEQDRDAYRRNVAAVAREKEIMKDVPGWEAGKKAYHTSRYTQPNIVIL</sequence>
<dbReference type="Proteomes" id="UP000620104">
    <property type="component" value="Unassembled WGS sequence"/>
</dbReference>
<protein>
    <recommendedName>
        <fullName evidence="11">NADH dehydrogenase [ubiquinone] 1 alpha subcomplex subunit 13</fullName>
    </recommendedName>
</protein>
<evidence type="ECO:0000313" key="12">
    <source>
        <dbReference type="EMBL" id="GHJ86310.1"/>
    </source>
</evidence>
<dbReference type="OrthoDB" id="3308at2759"/>
<evidence type="ECO:0000256" key="4">
    <source>
        <dbReference type="ARBA" id="ARBA00022660"/>
    </source>
</evidence>
<dbReference type="InterPro" id="IPR009346">
    <property type="entry name" value="GRIM-19"/>
</dbReference>
<feature type="transmembrane region" description="Helical" evidence="11">
    <location>
        <begin position="31"/>
        <end position="50"/>
    </location>
</feature>
<evidence type="ECO:0000313" key="13">
    <source>
        <dbReference type="Proteomes" id="UP000620104"/>
    </source>
</evidence>
<accession>A0A8H3TTD2</accession>
<evidence type="ECO:0000256" key="7">
    <source>
        <dbReference type="ARBA" id="ARBA00022982"/>
    </source>
</evidence>
<keyword evidence="3 11" id="KW-0813">Transport</keyword>
<comment type="subcellular location">
    <subcellularLocation>
        <location evidence="1 11">Mitochondrion inner membrane</location>
        <topology evidence="1 11">Single-pass membrane protein</topology>
        <orientation evidence="1 11">Matrix side</orientation>
    </subcellularLocation>
</comment>
<keyword evidence="13" id="KW-1185">Reference proteome</keyword>
<keyword evidence="8 11" id="KW-1133">Transmembrane helix</keyword>
<comment type="caution">
    <text evidence="12">The sequence shown here is derived from an EMBL/GenBank/DDBJ whole genome shotgun (WGS) entry which is preliminary data.</text>
</comment>
<comment type="similarity">
    <text evidence="2 11">Belongs to the complex I NDUFA13 subunit family.</text>
</comment>
<keyword evidence="9 11" id="KW-0496">Mitochondrion</keyword>
<dbReference type="Pfam" id="PF06212">
    <property type="entry name" value="GRIM-19"/>
    <property type="match status" value="1"/>
</dbReference>
<evidence type="ECO:0000256" key="3">
    <source>
        <dbReference type="ARBA" id="ARBA00022448"/>
    </source>
</evidence>